<accession>B0DRR8</accession>
<gene>
    <name evidence="1" type="ORF">LACBIDRAFT_308170</name>
</gene>
<dbReference type="AlphaFoldDB" id="B0DRR8"/>
<dbReference type="OrthoDB" id="3257768at2759"/>
<keyword evidence="2" id="KW-1185">Reference proteome</keyword>
<dbReference type="EMBL" id="DS547129">
    <property type="protein sequence ID" value="EDR02656.1"/>
    <property type="molecule type" value="Genomic_DNA"/>
</dbReference>
<sequence length="148" mass="16436">MTDQALVLAREEAAQAALGQLPRHKVSLSSFLLIGFDLEDSQYLLRRKASKAKGLRMSKQLTDLQNKRNVLYCLIQNWRKVQLFYIPHVSSLLLQAQPPEATTTSSSTPLPSEALAENLPLFLPSSLPPCICALPELKGICSLELQLH</sequence>
<name>B0DRR8_LACBS</name>
<dbReference type="InParanoid" id="B0DRR8"/>
<organism evidence="2">
    <name type="scientific">Laccaria bicolor (strain S238N-H82 / ATCC MYA-4686)</name>
    <name type="common">Bicoloured deceiver</name>
    <name type="synonym">Laccaria laccata var. bicolor</name>
    <dbReference type="NCBI Taxonomy" id="486041"/>
    <lineage>
        <taxon>Eukaryota</taxon>
        <taxon>Fungi</taxon>
        <taxon>Dikarya</taxon>
        <taxon>Basidiomycota</taxon>
        <taxon>Agaricomycotina</taxon>
        <taxon>Agaricomycetes</taxon>
        <taxon>Agaricomycetidae</taxon>
        <taxon>Agaricales</taxon>
        <taxon>Agaricineae</taxon>
        <taxon>Hydnangiaceae</taxon>
        <taxon>Laccaria</taxon>
    </lineage>
</organism>
<proteinExistence type="predicted"/>
<evidence type="ECO:0000313" key="1">
    <source>
        <dbReference type="EMBL" id="EDR02656.1"/>
    </source>
</evidence>
<evidence type="ECO:0000313" key="2">
    <source>
        <dbReference type="Proteomes" id="UP000001194"/>
    </source>
</evidence>
<dbReference type="GeneID" id="6082327"/>
<dbReference type="HOGENOM" id="CLU_1759134_0_0_1"/>
<dbReference type="Proteomes" id="UP000001194">
    <property type="component" value="Unassembled WGS sequence"/>
</dbReference>
<protein>
    <submittedName>
        <fullName evidence="1">Predicted protein</fullName>
    </submittedName>
</protein>
<dbReference type="KEGG" id="lbc:LACBIDRAFT_308170"/>
<dbReference type="RefSeq" id="XP_001886700.1">
    <property type="nucleotide sequence ID" value="XM_001886665.1"/>
</dbReference>
<reference evidence="1 2" key="1">
    <citation type="journal article" date="2008" name="Nature">
        <title>The genome of Laccaria bicolor provides insights into mycorrhizal symbiosis.</title>
        <authorList>
            <person name="Martin F."/>
            <person name="Aerts A."/>
            <person name="Ahren D."/>
            <person name="Brun A."/>
            <person name="Danchin E.G.J."/>
            <person name="Duchaussoy F."/>
            <person name="Gibon J."/>
            <person name="Kohler A."/>
            <person name="Lindquist E."/>
            <person name="Pereda V."/>
            <person name="Salamov A."/>
            <person name="Shapiro H.J."/>
            <person name="Wuyts J."/>
            <person name="Blaudez D."/>
            <person name="Buee M."/>
            <person name="Brokstein P."/>
            <person name="Canbaeck B."/>
            <person name="Cohen D."/>
            <person name="Courty P.E."/>
            <person name="Coutinho P.M."/>
            <person name="Delaruelle C."/>
            <person name="Detter J.C."/>
            <person name="Deveau A."/>
            <person name="DiFazio S."/>
            <person name="Duplessis S."/>
            <person name="Fraissinet-Tachet L."/>
            <person name="Lucic E."/>
            <person name="Frey-Klett P."/>
            <person name="Fourrey C."/>
            <person name="Feussner I."/>
            <person name="Gay G."/>
            <person name="Grimwood J."/>
            <person name="Hoegger P.J."/>
            <person name="Jain P."/>
            <person name="Kilaru S."/>
            <person name="Labbe J."/>
            <person name="Lin Y.C."/>
            <person name="Legue V."/>
            <person name="Le Tacon F."/>
            <person name="Marmeisse R."/>
            <person name="Melayah D."/>
            <person name="Montanini B."/>
            <person name="Muratet M."/>
            <person name="Nehls U."/>
            <person name="Niculita-Hirzel H."/>
            <person name="Oudot-Le Secq M.P."/>
            <person name="Peter M."/>
            <person name="Quesneville H."/>
            <person name="Rajashekar B."/>
            <person name="Reich M."/>
            <person name="Rouhier N."/>
            <person name="Schmutz J."/>
            <person name="Yin T."/>
            <person name="Chalot M."/>
            <person name="Henrissat B."/>
            <person name="Kuees U."/>
            <person name="Lucas S."/>
            <person name="Van de Peer Y."/>
            <person name="Podila G.K."/>
            <person name="Polle A."/>
            <person name="Pukkila P.J."/>
            <person name="Richardson P.M."/>
            <person name="Rouze P."/>
            <person name="Sanders I.R."/>
            <person name="Stajich J.E."/>
            <person name="Tunlid A."/>
            <person name="Tuskan G."/>
            <person name="Grigoriev I.V."/>
        </authorList>
    </citation>
    <scope>NUCLEOTIDE SEQUENCE [LARGE SCALE GENOMIC DNA]</scope>
    <source>
        <strain evidence="2">S238N-H82 / ATCC MYA-4686</strain>
    </source>
</reference>